<proteinExistence type="inferred from homology"/>
<evidence type="ECO:0000256" key="5">
    <source>
        <dbReference type="RuleBase" id="RU362076"/>
    </source>
</evidence>
<keyword evidence="7" id="KW-0282">Flagellum</keyword>
<evidence type="ECO:0000313" key="8">
    <source>
        <dbReference type="Proteomes" id="UP000198615"/>
    </source>
</evidence>
<comment type="caution">
    <text evidence="7">The sequence shown here is derived from an EMBL/GenBank/DDBJ whole genome shotgun (WGS) entry which is preliminary data.</text>
</comment>
<keyword evidence="3 5" id="KW-1005">Bacterial flagellum biogenesis</keyword>
<dbReference type="RefSeq" id="WP_051244908.1">
    <property type="nucleotide sequence ID" value="NZ_FNBW01000013.1"/>
</dbReference>
<evidence type="ECO:0000256" key="4">
    <source>
        <dbReference type="ARBA" id="ARBA00024746"/>
    </source>
</evidence>
<evidence type="ECO:0000256" key="3">
    <source>
        <dbReference type="ARBA" id="ARBA00022795"/>
    </source>
</evidence>
<dbReference type="GO" id="GO:0044781">
    <property type="term" value="P:bacterial-type flagellum organization"/>
    <property type="evidence" value="ECO:0007669"/>
    <property type="project" value="UniProtKB-UniRule"/>
</dbReference>
<dbReference type="InterPro" id="IPR025965">
    <property type="entry name" value="FlgD/Vpr_Ig-like"/>
</dbReference>
<dbReference type="Pfam" id="PF03963">
    <property type="entry name" value="FlgD"/>
    <property type="match status" value="1"/>
</dbReference>
<comment type="function">
    <text evidence="4 5">Required for flagellar hook formation. May act as a scaffolding protein.</text>
</comment>
<feature type="domain" description="FlgD/Vpr Ig-like" evidence="6">
    <location>
        <begin position="101"/>
        <end position="174"/>
    </location>
</feature>
<keyword evidence="7" id="KW-0966">Cell projection</keyword>
<dbReference type="OrthoDB" id="9785233at2"/>
<sequence>MDVSSTTGTSSSSAAPTSMTGLADQYDQFLTLLTTQLQNQDPLNPMDNKDMVNQLVNFASVEQQIKQNDNLESLIGLLNSSADAAALSYIGKDVQVEGDITHYDGENPVTFGYTPPKDTQELAVKIYDSAGKVIREFEGSTSSQRHTVTWDGTDQNGDPTEPGLYYFAIAAENSEGDTVHGTVDITGRVTGTGTSDSGPTLMIGDAEYSLGEVMAVRGAGNA</sequence>
<comment type="similarity">
    <text evidence="1 5">Belongs to the FlgD family.</text>
</comment>
<gene>
    <name evidence="7" type="ORF">SAMN05660686_03877</name>
</gene>
<dbReference type="Pfam" id="PF13860">
    <property type="entry name" value="FlgD_ig"/>
    <property type="match status" value="1"/>
</dbReference>
<reference evidence="7 8" key="1">
    <citation type="submission" date="2016-10" db="EMBL/GenBank/DDBJ databases">
        <authorList>
            <person name="Varghese N."/>
            <person name="Submissions S."/>
        </authorList>
    </citation>
    <scope>NUCLEOTIDE SEQUENCE [LARGE SCALE GENOMIC DNA]</scope>
    <source>
        <strain evidence="7 8">DSM 18839</strain>
    </source>
</reference>
<accession>A0A8G2EZJ1</accession>
<dbReference type="Gene3D" id="2.60.40.4070">
    <property type="match status" value="1"/>
</dbReference>
<dbReference type="Gene3D" id="2.30.30.910">
    <property type="match status" value="1"/>
</dbReference>
<dbReference type="Proteomes" id="UP000198615">
    <property type="component" value="Unassembled WGS sequence"/>
</dbReference>
<dbReference type="EMBL" id="FNBW01000013">
    <property type="protein sequence ID" value="SDG27700.1"/>
    <property type="molecule type" value="Genomic_DNA"/>
</dbReference>
<evidence type="ECO:0000256" key="2">
    <source>
        <dbReference type="ARBA" id="ARBA00016013"/>
    </source>
</evidence>
<evidence type="ECO:0000259" key="6">
    <source>
        <dbReference type="Pfam" id="PF13860"/>
    </source>
</evidence>
<protein>
    <recommendedName>
        <fullName evidence="2 5">Basal-body rod modification protein FlgD</fullName>
    </recommendedName>
</protein>
<dbReference type="InterPro" id="IPR005648">
    <property type="entry name" value="FlgD"/>
</dbReference>
<keyword evidence="7" id="KW-0969">Cilium</keyword>
<keyword evidence="8" id="KW-1185">Reference proteome</keyword>
<evidence type="ECO:0000256" key="1">
    <source>
        <dbReference type="ARBA" id="ARBA00010577"/>
    </source>
</evidence>
<name>A0A8G2EZJ1_9PROT</name>
<evidence type="ECO:0000313" key="7">
    <source>
        <dbReference type="EMBL" id="SDG27700.1"/>
    </source>
</evidence>
<organism evidence="7 8">
    <name type="scientific">Thalassobaculum litoreum DSM 18839</name>
    <dbReference type="NCBI Taxonomy" id="1123362"/>
    <lineage>
        <taxon>Bacteria</taxon>
        <taxon>Pseudomonadati</taxon>
        <taxon>Pseudomonadota</taxon>
        <taxon>Alphaproteobacteria</taxon>
        <taxon>Rhodospirillales</taxon>
        <taxon>Thalassobaculaceae</taxon>
        <taxon>Thalassobaculum</taxon>
    </lineage>
</organism>
<dbReference type="AlphaFoldDB" id="A0A8G2EZJ1"/>